<gene>
    <name evidence="1" type="ORF">D1012_03785</name>
</gene>
<dbReference type="Proteomes" id="UP000284547">
    <property type="component" value="Unassembled WGS sequence"/>
</dbReference>
<accession>A0A411Z845</accession>
<evidence type="ECO:0000313" key="1">
    <source>
        <dbReference type="EMBL" id="RGP39234.1"/>
    </source>
</evidence>
<keyword evidence="2" id="KW-1185">Reference proteome</keyword>
<protein>
    <submittedName>
        <fullName evidence="1">Uncharacterized protein</fullName>
    </submittedName>
</protein>
<evidence type="ECO:0000313" key="2">
    <source>
        <dbReference type="Proteomes" id="UP000284547"/>
    </source>
</evidence>
<sequence>MVTLLVPFKALPDLILADDGQWLSVVEGTGADALGVSHKIIVRRWETGMADHLPIIRNAAP</sequence>
<dbReference type="AlphaFoldDB" id="A0A411Z845"/>
<name>A0A411Z845_9RHOB</name>
<reference evidence="1 2" key="1">
    <citation type="submission" date="2018-08" db="EMBL/GenBank/DDBJ databases">
        <title>Flavobacterium tibetense sp. nov., isolated from a wetland YonghuCo on Tibetan Plateau.</title>
        <authorList>
            <person name="Phurbu D."/>
            <person name="Lu H."/>
            <person name="Xing P."/>
        </authorList>
    </citation>
    <scope>NUCLEOTIDE SEQUENCE [LARGE SCALE GENOMIC DNA]</scope>
    <source>
        <strain evidence="1 2">DJC</strain>
    </source>
</reference>
<comment type="caution">
    <text evidence="1">The sequence shown here is derived from an EMBL/GenBank/DDBJ whole genome shotgun (WGS) entry which is preliminary data.</text>
</comment>
<organism evidence="1 2">
    <name type="scientific">Pseudotabrizicola alkalilacus</name>
    <dbReference type="NCBI Taxonomy" id="2305252"/>
    <lineage>
        <taxon>Bacteria</taxon>
        <taxon>Pseudomonadati</taxon>
        <taxon>Pseudomonadota</taxon>
        <taxon>Alphaproteobacteria</taxon>
        <taxon>Rhodobacterales</taxon>
        <taxon>Paracoccaceae</taxon>
        <taxon>Pseudotabrizicola</taxon>
    </lineage>
</organism>
<proteinExistence type="predicted"/>
<dbReference type="EMBL" id="QWEY01000001">
    <property type="protein sequence ID" value="RGP39234.1"/>
    <property type="molecule type" value="Genomic_DNA"/>
</dbReference>